<evidence type="ECO:0000256" key="3">
    <source>
        <dbReference type="ARBA" id="ARBA00022448"/>
    </source>
</evidence>
<evidence type="ECO:0000256" key="8">
    <source>
        <dbReference type="ARBA" id="ARBA00022989"/>
    </source>
</evidence>
<dbReference type="Proteomes" id="UP000286701">
    <property type="component" value="Unassembled WGS sequence"/>
</dbReference>
<keyword evidence="9" id="KW-0472">Membrane</keyword>
<gene>
    <name evidence="12" type="ORF">EPL05_04450</name>
</gene>
<dbReference type="PANTHER" id="PTHR33446">
    <property type="entry name" value="PROTEIN TONB-RELATED"/>
    <property type="match status" value="1"/>
</dbReference>
<keyword evidence="8" id="KW-1133">Transmembrane helix</keyword>
<feature type="chain" id="PRO_5019193247" evidence="10">
    <location>
        <begin position="23"/>
        <end position="306"/>
    </location>
</feature>
<dbReference type="InterPro" id="IPR051045">
    <property type="entry name" value="TonB-dependent_transducer"/>
</dbReference>
<keyword evidence="13" id="KW-1185">Reference proteome</keyword>
<evidence type="ECO:0000256" key="4">
    <source>
        <dbReference type="ARBA" id="ARBA00022475"/>
    </source>
</evidence>
<feature type="signal peptide" evidence="10">
    <location>
        <begin position="1"/>
        <end position="22"/>
    </location>
</feature>
<keyword evidence="5" id="KW-0997">Cell inner membrane</keyword>
<dbReference type="GO" id="GO:0015031">
    <property type="term" value="P:protein transport"/>
    <property type="evidence" value="ECO:0007669"/>
    <property type="project" value="UniProtKB-KW"/>
</dbReference>
<keyword evidence="6" id="KW-0812">Transmembrane</keyword>
<comment type="subcellular location">
    <subcellularLocation>
        <location evidence="1">Cell inner membrane</location>
        <topology evidence="1">Single-pass membrane protein</topology>
        <orientation evidence="1">Periplasmic side</orientation>
    </subcellularLocation>
</comment>
<evidence type="ECO:0000313" key="13">
    <source>
        <dbReference type="Proteomes" id="UP000286701"/>
    </source>
</evidence>
<dbReference type="SUPFAM" id="SSF74653">
    <property type="entry name" value="TolA/TonB C-terminal domain"/>
    <property type="match status" value="1"/>
</dbReference>
<name>A0A444MSP2_9SPHI</name>
<proteinExistence type="inferred from homology"/>
<dbReference type="AlphaFoldDB" id="A0A444MSP2"/>
<evidence type="ECO:0000256" key="10">
    <source>
        <dbReference type="SAM" id="SignalP"/>
    </source>
</evidence>
<protein>
    <submittedName>
        <fullName evidence="12">Energy transducer TonB</fullName>
    </submittedName>
</protein>
<evidence type="ECO:0000256" key="1">
    <source>
        <dbReference type="ARBA" id="ARBA00004383"/>
    </source>
</evidence>
<evidence type="ECO:0000256" key="2">
    <source>
        <dbReference type="ARBA" id="ARBA00006555"/>
    </source>
</evidence>
<dbReference type="Pfam" id="PF20329">
    <property type="entry name" value="DUF6624"/>
    <property type="match status" value="1"/>
</dbReference>
<evidence type="ECO:0000259" key="11">
    <source>
        <dbReference type="PROSITE" id="PS52015"/>
    </source>
</evidence>
<accession>A0A444MSP2</accession>
<dbReference type="InterPro" id="IPR046732">
    <property type="entry name" value="DUF6624"/>
</dbReference>
<dbReference type="OrthoDB" id="2989458at2"/>
<comment type="caution">
    <text evidence="12">The sequence shown here is derived from an EMBL/GenBank/DDBJ whole genome shotgun (WGS) entry which is preliminary data.</text>
</comment>
<dbReference type="PANTHER" id="PTHR33446:SF2">
    <property type="entry name" value="PROTEIN TONB"/>
    <property type="match status" value="1"/>
</dbReference>
<dbReference type="GO" id="GO:0055085">
    <property type="term" value="P:transmembrane transport"/>
    <property type="evidence" value="ECO:0007669"/>
    <property type="project" value="InterPro"/>
</dbReference>
<sequence>MKFYQLFAFIAFVLLFTNNLLAQTNKKLIAQLDTIYQSDQQYRSKAMQEAGKNNPELDKANMDKQAVADRANLAKIEKIFAQYGYPGKTMVGEKYQSVAFMVIQHNDQEAQEKYLPLLTGAANKGEFRATSLAILIDRVKMGRGEKQVYGSQMHETKDGVKIYPIEDEPNVDIRRAKIGLPPLALYVKTWNIDYHVPTAEKPNPASMYYVQEERHESPVEAVGGTAAIYAQLNYPDKAKENNITGFVTVQLTIDKDGNTKNVEVIKSLGYGCDEEALRVMKAVKYTNKTGEDNDIRVKLPFPYKKK</sequence>
<dbReference type="Gene3D" id="3.30.1150.10">
    <property type="match status" value="1"/>
</dbReference>
<dbReference type="RefSeq" id="WP_128532496.1">
    <property type="nucleotide sequence ID" value="NZ_SBIW01000002.1"/>
</dbReference>
<feature type="domain" description="TonB C-terminal" evidence="11">
    <location>
        <begin position="219"/>
        <end position="306"/>
    </location>
</feature>
<reference evidence="12 13" key="1">
    <citation type="submission" date="2019-01" db="EMBL/GenBank/DDBJ databases">
        <title>Mucilaginibacter antarcticum sp. nov., isolated from antarctic soil.</title>
        <authorList>
            <person name="Yan Y.-Q."/>
            <person name="Du Z.-J."/>
        </authorList>
    </citation>
    <scope>NUCLEOTIDE SEQUENCE [LARGE SCALE GENOMIC DNA]</scope>
    <source>
        <strain evidence="12 13">F01003</strain>
    </source>
</reference>
<evidence type="ECO:0000256" key="5">
    <source>
        <dbReference type="ARBA" id="ARBA00022519"/>
    </source>
</evidence>
<evidence type="ECO:0000256" key="9">
    <source>
        <dbReference type="ARBA" id="ARBA00023136"/>
    </source>
</evidence>
<keyword evidence="7" id="KW-0653">Protein transport</keyword>
<dbReference type="EMBL" id="SBIW01000002">
    <property type="protein sequence ID" value="RWY55631.1"/>
    <property type="molecule type" value="Genomic_DNA"/>
</dbReference>
<evidence type="ECO:0000256" key="7">
    <source>
        <dbReference type="ARBA" id="ARBA00022927"/>
    </source>
</evidence>
<dbReference type="InterPro" id="IPR006260">
    <property type="entry name" value="TonB/TolA_C"/>
</dbReference>
<keyword evidence="3" id="KW-0813">Transport</keyword>
<evidence type="ECO:0000256" key="6">
    <source>
        <dbReference type="ARBA" id="ARBA00022692"/>
    </source>
</evidence>
<dbReference type="InterPro" id="IPR037682">
    <property type="entry name" value="TonB_C"/>
</dbReference>
<dbReference type="PROSITE" id="PS52015">
    <property type="entry name" value="TONB_CTD"/>
    <property type="match status" value="1"/>
</dbReference>
<dbReference type="NCBIfam" id="TIGR01352">
    <property type="entry name" value="tonB_Cterm"/>
    <property type="match status" value="1"/>
</dbReference>
<dbReference type="GO" id="GO:0098797">
    <property type="term" value="C:plasma membrane protein complex"/>
    <property type="evidence" value="ECO:0007669"/>
    <property type="project" value="TreeGrafter"/>
</dbReference>
<dbReference type="GO" id="GO:0031992">
    <property type="term" value="F:energy transducer activity"/>
    <property type="evidence" value="ECO:0007669"/>
    <property type="project" value="TreeGrafter"/>
</dbReference>
<organism evidence="12 13">
    <name type="scientific">Mucilaginibacter gilvus</name>
    <dbReference type="NCBI Taxonomy" id="2305909"/>
    <lineage>
        <taxon>Bacteria</taxon>
        <taxon>Pseudomonadati</taxon>
        <taxon>Bacteroidota</taxon>
        <taxon>Sphingobacteriia</taxon>
        <taxon>Sphingobacteriales</taxon>
        <taxon>Sphingobacteriaceae</taxon>
        <taxon>Mucilaginibacter</taxon>
    </lineage>
</organism>
<dbReference type="Pfam" id="PF03544">
    <property type="entry name" value="TonB_C"/>
    <property type="match status" value="1"/>
</dbReference>
<keyword evidence="4" id="KW-1003">Cell membrane</keyword>
<evidence type="ECO:0000313" key="12">
    <source>
        <dbReference type="EMBL" id="RWY55631.1"/>
    </source>
</evidence>
<keyword evidence="10" id="KW-0732">Signal</keyword>
<comment type="similarity">
    <text evidence="2">Belongs to the TonB family.</text>
</comment>